<evidence type="ECO:0000256" key="2">
    <source>
        <dbReference type="HAMAP-Rule" id="MF_00048"/>
    </source>
</evidence>
<sequence>MDPRRTTGDRGEDLAATYLTDRGWTVLARNWRCVHGEIDLVLRDPDGAAVVCEVKTRNGSGWGSPLEAITRAKALRLRRLAAAWARAQGAPVDDLRVDAVGITWHADGTAAIEHVRGIEP</sequence>
<dbReference type="PANTHER" id="PTHR34039">
    <property type="entry name" value="UPF0102 PROTEIN YRAN"/>
    <property type="match status" value="1"/>
</dbReference>
<accession>A0A4Q9KD17</accession>
<dbReference type="Pfam" id="PF02021">
    <property type="entry name" value="UPF0102"/>
    <property type="match status" value="1"/>
</dbReference>
<dbReference type="Gene3D" id="3.40.1350.10">
    <property type="match status" value="1"/>
</dbReference>
<dbReference type="PANTHER" id="PTHR34039:SF1">
    <property type="entry name" value="UPF0102 PROTEIN YRAN"/>
    <property type="match status" value="1"/>
</dbReference>
<dbReference type="InterPro" id="IPR011335">
    <property type="entry name" value="Restrct_endonuc-II-like"/>
</dbReference>
<gene>
    <name evidence="3" type="ORF">ET989_09385</name>
</gene>
<dbReference type="NCBIfam" id="NF009154">
    <property type="entry name" value="PRK12497.3-3"/>
    <property type="match status" value="1"/>
</dbReference>
<proteinExistence type="inferred from homology"/>
<dbReference type="InterPro" id="IPR003509">
    <property type="entry name" value="UPF0102_YraN-like"/>
</dbReference>
<dbReference type="AlphaFoldDB" id="A0A4Q9KD17"/>
<evidence type="ECO:0000256" key="1">
    <source>
        <dbReference type="ARBA" id="ARBA00006738"/>
    </source>
</evidence>
<name>A0A4Q9KD17_9ACTN</name>
<protein>
    <recommendedName>
        <fullName evidence="2">UPF0102 protein ET989_09385</fullName>
    </recommendedName>
</protein>
<dbReference type="GO" id="GO:0003676">
    <property type="term" value="F:nucleic acid binding"/>
    <property type="evidence" value="ECO:0007669"/>
    <property type="project" value="InterPro"/>
</dbReference>
<dbReference type="InterPro" id="IPR011856">
    <property type="entry name" value="tRNA_endonuc-like_dom_sf"/>
</dbReference>
<dbReference type="CDD" id="cd20736">
    <property type="entry name" value="PoNe_Nuclease"/>
    <property type="match status" value="1"/>
</dbReference>
<organism evidence="3 4">
    <name type="scientific">Propioniciclava sinopodophylli</name>
    <dbReference type="NCBI Taxonomy" id="1837344"/>
    <lineage>
        <taxon>Bacteria</taxon>
        <taxon>Bacillati</taxon>
        <taxon>Actinomycetota</taxon>
        <taxon>Actinomycetes</taxon>
        <taxon>Propionibacteriales</taxon>
        <taxon>Propionibacteriaceae</taxon>
        <taxon>Propioniciclava</taxon>
    </lineage>
</organism>
<keyword evidence="4" id="KW-1185">Reference proteome</keyword>
<dbReference type="RefSeq" id="WP_131168274.1">
    <property type="nucleotide sequence ID" value="NZ_CANLBI010000008.1"/>
</dbReference>
<dbReference type="Proteomes" id="UP000292373">
    <property type="component" value="Unassembled WGS sequence"/>
</dbReference>
<evidence type="ECO:0000313" key="3">
    <source>
        <dbReference type="EMBL" id="TBT84345.1"/>
    </source>
</evidence>
<reference evidence="3 4" key="1">
    <citation type="submission" date="2019-01" db="EMBL/GenBank/DDBJ databases">
        <title>Lactibacter flavus gen. nov., sp. nov., a novel bacterium of the family Propionibacteriaceae isolated from raw milk and dairy products.</title>
        <authorList>
            <person name="Huptas C."/>
            <person name="Wenning M."/>
            <person name="Breitenwieser F."/>
            <person name="Doll E."/>
            <person name="Von Neubeck M."/>
            <person name="Busse H.-J."/>
            <person name="Scherer S."/>
        </authorList>
    </citation>
    <scope>NUCLEOTIDE SEQUENCE [LARGE SCALE GENOMIC DNA]</scope>
    <source>
        <strain evidence="3 4">KCTC 33808</strain>
    </source>
</reference>
<dbReference type="OrthoDB" id="9794876at2"/>
<dbReference type="EMBL" id="SDMQ01000008">
    <property type="protein sequence ID" value="TBT84345.1"/>
    <property type="molecule type" value="Genomic_DNA"/>
</dbReference>
<dbReference type="HAMAP" id="MF_00048">
    <property type="entry name" value="UPF0102"/>
    <property type="match status" value="1"/>
</dbReference>
<comment type="similarity">
    <text evidence="1 2">Belongs to the UPF0102 family.</text>
</comment>
<evidence type="ECO:0000313" key="4">
    <source>
        <dbReference type="Proteomes" id="UP000292373"/>
    </source>
</evidence>
<dbReference type="SUPFAM" id="SSF52980">
    <property type="entry name" value="Restriction endonuclease-like"/>
    <property type="match status" value="1"/>
</dbReference>
<comment type="caution">
    <text evidence="3">The sequence shown here is derived from an EMBL/GenBank/DDBJ whole genome shotgun (WGS) entry which is preliminary data.</text>
</comment>